<dbReference type="GO" id="GO:0004197">
    <property type="term" value="F:cysteine-type endopeptidase activity"/>
    <property type="evidence" value="ECO:0007669"/>
    <property type="project" value="TreeGrafter"/>
</dbReference>
<feature type="region of interest" description="Disordered" evidence="13">
    <location>
        <begin position="377"/>
        <end position="427"/>
    </location>
</feature>
<dbReference type="GO" id="GO:0019786">
    <property type="term" value="F:protein-phosphatidylethanolamide deconjugating activity"/>
    <property type="evidence" value="ECO:0007669"/>
    <property type="project" value="InterPro"/>
</dbReference>
<feature type="region of interest" description="Disordered" evidence="13">
    <location>
        <begin position="269"/>
        <end position="340"/>
    </location>
</feature>
<feature type="compositionally biased region" description="Low complexity" evidence="13">
    <location>
        <begin position="1389"/>
        <end position="1402"/>
    </location>
</feature>
<feature type="region of interest" description="Disordered" evidence="13">
    <location>
        <begin position="1134"/>
        <end position="1349"/>
    </location>
</feature>
<dbReference type="GO" id="GO:0016485">
    <property type="term" value="P:protein processing"/>
    <property type="evidence" value="ECO:0007669"/>
    <property type="project" value="TreeGrafter"/>
</dbReference>
<evidence type="ECO:0000256" key="5">
    <source>
        <dbReference type="ARBA" id="ARBA00022490"/>
    </source>
</evidence>
<dbReference type="PANTHER" id="PTHR22624">
    <property type="entry name" value="CYSTEINE PROTEASE ATG4"/>
    <property type="match status" value="1"/>
</dbReference>
<evidence type="ECO:0000256" key="9">
    <source>
        <dbReference type="ARBA" id="ARBA00022927"/>
    </source>
</evidence>
<sequence>MTDTSTHSASRQPISLGLPMHSVAAPEDRAPSPALSSASTSAEQVRHKRGIRVRVNSLGAAVMFKNAATTAAPNSDSTTSSQQPSVPAKVKTRNRSATVTNPETLSAQSGHAPASAEPPPLPASRHPLMPARNNSHRNSVFPSTASKDSDSSNVAGPSNGFNRRKFFGRNNSIRSLLGGSNANSSSSSSNLSQSSSGASTAGPADAPHSLGLLRRMGSKSFLNLNQSKAAAANNASSDDLSSTASADSHPSKRFSDSLKGIWLGKSVSKDSSKSRSVSSRSSAEAYAARVMHSDTRKSIDSARSSRSVTSPEPHQPRSSEADSSDPTGHSAHEAEAPLTSAPRRLTGWLYNMVGSDNTPSSIEGGAPLSPVREADALDFAPSSPTPHRHDAGDPSSSSPSQTRATSPRTDVGRSASPPPGNAPTRSKAGTLFQSLANAGSNKAVRATTVATGGDNVTSASAPSSTGNTAPASTGASSLSATSNNSAGGGNGGGWIPGGAGFDRAFKFFMDPDAGNKDDEGIWLLGVWHGPRQSNKIASSEATALPSMATATKGAEAAQSDAARASSPSPRRSPLDLIHTSLASSSPSYDRASTAATRDESRVGSSISTAATASTSDSLRTKSSATSFNGASHASSAALASDQHSAFQPDFASRIWCTYRNHFAPIARDGTISEQAAAAAENMAAASQDTSAPSTPSAALSSSEAARSSSPPASTGRGWLGRKTTESSVAQEAAIQANAQPLGLGAALGAGYANASSTLGDKMGITNLWSRATAAAQAAGFSRAGLTTDSGWGCMLRTGQSLLANALINVHLGRSWMREAPPARQLEFLQELANLSLDTSAEKQSLLEWRQKRARHSTYIKILSWFLDDPSPACPFGVHRMAREGKRLGKEVGEWFGPSTAAGAIKQLVSEFPDAGLAVELAHDGVFYLDEVRAAAGASRQLGKGRASATGTNGRKGDTALTWHKPVLILIGIRLGLDSVNPIYYESVKATFSFPHSVGIAGGRPSSSYYFMGHQGNSLFYLDPHNVRPAVALRFPPSTFPAAVPRQLDIAHRFAFEEHDDEDEWWSHAYTEAQTSTFHCDKVRRMPIKSLDPSMLLGFLVKDEEDLADLCARIKALSKTIFSFADSAPKWVDDDDFDPSMESFSEPSAGGESEDDADEGKDDQGLADASRAGDEGESLPKASLPPSGAAVSAPLPTGADARSSDKLFRESQQRTAAWLGQGHQPSRSTRIPYANAAGGGGIAFPSLDLLSPQADAHTLQRPPRLDARQVSTSSAATTRPTRRASADQRKSRDLTASHSTAFAGADRRSSSSRSPGKLGADESFSTVHLSDSEVGSGWEEVSDGGTIAPSSSVGAALLRAASPLRSLVLVESSSGECSMEQARDGPVSPVSAVSESDLVSLSLDTPVSEVPREAQHTPLQQSDEPPSTALPRETAAQGPSYVGLTSAHVPLSLPRRRSHSRPSPLELPQAPVADTPPVPHLPAAHRPGGKGKTSAELDLDGSDDDF</sequence>
<dbReference type="Pfam" id="PF03416">
    <property type="entry name" value="Peptidase_C54"/>
    <property type="match status" value="1"/>
</dbReference>
<feature type="compositionally biased region" description="Low complexity" evidence="13">
    <location>
        <begin position="178"/>
        <end position="199"/>
    </location>
</feature>
<evidence type="ECO:0000256" key="12">
    <source>
        <dbReference type="ARBA" id="ARBA00030240"/>
    </source>
</evidence>
<feature type="compositionally biased region" description="Polar residues" evidence="13">
    <location>
        <begin position="69"/>
        <end position="85"/>
    </location>
</feature>
<feature type="region of interest" description="Disordered" evidence="13">
    <location>
        <begin position="453"/>
        <end position="491"/>
    </location>
</feature>
<evidence type="ECO:0000256" key="6">
    <source>
        <dbReference type="ARBA" id="ARBA00022670"/>
    </source>
</evidence>
<feature type="region of interest" description="Disordered" evidence="13">
    <location>
        <begin position="178"/>
        <end position="210"/>
    </location>
</feature>
<evidence type="ECO:0000256" key="8">
    <source>
        <dbReference type="ARBA" id="ARBA00022807"/>
    </source>
</evidence>
<feature type="compositionally biased region" description="Low complexity" evidence="13">
    <location>
        <begin position="233"/>
        <end position="248"/>
    </location>
</feature>
<feature type="compositionally biased region" description="Polar residues" evidence="13">
    <location>
        <begin position="95"/>
        <end position="109"/>
    </location>
</feature>
<evidence type="ECO:0000256" key="2">
    <source>
        <dbReference type="ARBA" id="ARBA00004496"/>
    </source>
</evidence>
<feature type="region of interest" description="Disordered" evidence="13">
    <location>
        <begin position="69"/>
        <end position="166"/>
    </location>
</feature>
<proteinExistence type="inferred from homology"/>
<keyword evidence="8" id="KW-0788">Thiol protease</keyword>
<feature type="region of interest" description="Disordered" evidence="13">
    <location>
        <begin position="233"/>
        <end position="255"/>
    </location>
</feature>
<dbReference type="InterPro" id="IPR038765">
    <property type="entry name" value="Papain-like_cys_pep_sf"/>
</dbReference>
<feature type="compositionally biased region" description="Polar residues" evidence="13">
    <location>
        <begin position="301"/>
        <end position="313"/>
    </location>
</feature>
<feature type="compositionally biased region" description="Low complexity" evidence="13">
    <location>
        <begin position="468"/>
        <end position="485"/>
    </location>
</feature>
<feature type="compositionally biased region" description="Basic and acidic residues" evidence="13">
    <location>
        <begin position="1201"/>
        <end position="1211"/>
    </location>
</feature>
<dbReference type="EMBL" id="LT795057">
    <property type="protein sequence ID" value="SJX62199.1"/>
    <property type="molecule type" value="Genomic_DNA"/>
</dbReference>
<feature type="compositionally biased region" description="Polar residues" evidence="13">
    <location>
        <begin position="132"/>
        <end position="161"/>
    </location>
</feature>
<feature type="domain" description="Peptidase C54 catalytic" evidence="14">
    <location>
        <begin position="644"/>
        <end position="1111"/>
    </location>
</feature>
<dbReference type="InterPro" id="IPR005078">
    <property type="entry name" value="Peptidase_C54"/>
</dbReference>
<evidence type="ECO:0000256" key="11">
    <source>
        <dbReference type="ARBA" id="ARBA00029362"/>
    </source>
</evidence>
<keyword evidence="7" id="KW-0378">Hydrolase</keyword>
<dbReference type="PANTHER" id="PTHR22624:SF49">
    <property type="entry name" value="CYSTEINE PROTEASE"/>
    <property type="match status" value="1"/>
</dbReference>
<keyword evidence="9" id="KW-0653">Protein transport</keyword>
<feature type="region of interest" description="Disordered" evidence="13">
    <location>
        <begin position="1"/>
        <end position="51"/>
    </location>
</feature>
<feature type="region of interest" description="Disordered" evidence="13">
    <location>
        <begin position="679"/>
        <end position="724"/>
    </location>
</feature>
<dbReference type="GO" id="GO:0034727">
    <property type="term" value="P:piecemeal microautophagy of the nucleus"/>
    <property type="evidence" value="ECO:0007669"/>
    <property type="project" value="TreeGrafter"/>
</dbReference>
<gene>
    <name evidence="15" type="ORF">SRS1_13046</name>
</gene>
<dbReference type="InterPro" id="IPR046792">
    <property type="entry name" value="Peptidase_C54_cat"/>
</dbReference>
<feature type="compositionally biased region" description="Acidic residues" evidence="13">
    <location>
        <begin position="1496"/>
        <end position="1505"/>
    </location>
</feature>
<feature type="region of interest" description="Disordered" evidence="13">
    <location>
        <begin position="1369"/>
        <end position="1505"/>
    </location>
</feature>
<evidence type="ECO:0000256" key="10">
    <source>
        <dbReference type="ARBA" id="ARBA00023006"/>
    </source>
</evidence>
<feature type="compositionally biased region" description="Acidic residues" evidence="13">
    <location>
        <begin position="1151"/>
        <end position="1160"/>
    </location>
</feature>
<organism evidence="15 16">
    <name type="scientific">Sporisorium reilianum f. sp. reilianum</name>
    <dbReference type="NCBI Taxonomy" id="72559"/>
    <lineage>
        <taxon>Eukaryota</taxon>
        <taxon>Fungi</taxon>
        <taxon>Dikarya</taxon>
        <taxon>Basidiomycota</taxon>
        <taxon>Ustilaginomycotina</taxon>
        <taxon>Ustilaginomycetes</taxon>
        <taxon>Ustilaginales</taxon>
        <taxon>Ustilaginaceae</taxon>
        <taxon>Sporisorium</taxon>
    </lineage>
</organism>
<keyword evidence="6" id="KW-0645">Protease</keyword>
<dbReference type="GO" id="GO:0000045">
    <property type="term" value="P:autophagosome assembly"/>
    <property type="evidence" value="ECO:0007669"/>
    <property type="project" value="TreeGrafter"/>
</dbReference>
<keyword evidence="4" id="KW-0813">Transport</keyword>
<reference evidence="15 16" key="1">
    <citation type="submission" date="2017-02" db="EMBL/GenBank/DDBJ databases">
        <authorList>
            <person name="Peterson S.W."/>
        </authorList>
    </citation>
    <scope>NUCLEOTIDE SEQUENCE [LARGE SCALE GENOMIC DNA]</scope>
    <source>
        <strain evidence="15 16">SRS1_H2-8</strain>
    </source>
</reference>
<feature type="compositionally biased region" description="Low complexity" evidence="13">
    <location>
        <begin position="394"/>
        <end position="409"/>
    </location>
</feature>
<feature type="compositionally biased region" description="Polar residues" evidence="13">
    <location>
        <begin position="453"/>
        <end position="467"/>
    </location>
</feature>
<feature type="compositionally biased region" description="Low complexity" evidence="13">
    <location>
        <begin position="604"/>
        <end position="617"/>
    </location>
</feature>
<dbReference type="GO" id="GO:0015031">
    <property type="term" value="P:protein transport"/>
    <property type="evidence" value="ECO:0007669"/>
    <property type="project" value="UniProtKB-KW"/>
</dbReference>
<keyword evidence="5" id="KW-0963">Cytoplasm</keyword>
<dbReference type="Proteomes" id="UP000239563">
    <property type="component" value="Chromosome IV"/>
</dbReference>
<evidence type="ECO:0000256" key="13">
    <source>
        <dbReference type="SAM" id="MobiDB-lite"/>
    </source>
</evidence>
<comment type="catalytic activity">
    <reaction evidence="11">
        <text>[protein]-C-terminal L-amino acid-glycyl-phosphatidylethanolamide + H2O = [protein]-C-terminal L-amino acid-glycine + a 1,2-diacyl-sn-glycero-3-phosphoethanolamine</text>
        <dbReference type="Rhea" id="RHEA:67548"/>
        <dbReference type="Rhea" id="RHEA-COMP:17323"/>
        <dbReference type="Rhea" id="RHEA-COMP:17324"/>
        <dbReference type="ChEBI" id="CHEBI:15377"/>
        <dbReference type="ChEBI" id="CHEBI:64612"/>
        <dbReference type="ChEBI" id="CHEBI:172940"/>
        <dbReference type="ChEBI" id="CHEBI:172941"/>
    </reaction>
    <physiologicalReaction direction="left-to-right" evidence="11">
        <dbReference type="Rhea" id="RHEA:67549"/>
    </physiologicalReaction>
</comment>
<feature type="region of interest" description="Disordered" evidence="13">
    <location>
        <begin position="547"/>
        <end position="627"/>
    </location>
</feature>
<evidence type="ECO:0000313" key="15">
    <source>
        <dbReference type="EMBL" id="SJX62199.1"/>
    </source>
</evidence>
<evidence type="ECO:0000256" key="7">
    <source>
        <dbReference type="ARBA" id="ARBA00022801"/>
    </source>
</evidence>
<name>A0A2N8UBT1_9BASI</name>
<comment type="similarity">
    <text evidence="3">Belongs to the peptidase C54 family.</text>
</comment>
<dbReference type="GO" id="GO:0000423">
    <property type="term" value="P:mitophagy"/>
    <property type="evidence" value="ECO:0007669"/>
    <property type="project" value="TreeGrafter"/>
</dbReference>
<evidence type="ECO:0000256" key="1">
    <source>
        <dbReference type="ARBA" id="ARBA00004329"/>
    </source>
</evidence>
<evidence type="ECO:0000259" key="14">
    <source>
        <dbReference type="Pfam" id="PF03416"/>
    </source>
</evidence>
<dbReference type="GO" id="GO:0000407">
    <property type="term" value="C:phagophore assembly site"/>
    <property type="evidence" value="ECO:0007669"/>
    <property type="project" value="UniProtKB-SubCell"/>
</dbReference>
<dbReference type="SUPFAM" id="SSF54001">
    <property type="entry name" value="Cysteine proteinases"/>
    <property type="match status" value="1"/>
</dbReference>
<feature type="compositionally biased region" description="Basic and acidic residues" evidence="13">
    <location>
        <begin position="291"/>
        <end position="300"/>
    </location>
</feature>
<feature type="compositionally biased region" description="Low complexity" evidence="13">
    <location>
        <begin position="679"/>
        <end position="714"/>
    </location>
</feature>
<comment type="subcellular location">
    <subcellularLocation>
        <location evidence="2">Cytoplasm</location>
    </subcellularLocation>
    <subcellularLocation>
        <location evidence="1">Preautophagosomal structure</location>
    </subcellularLocation>
</comment>
<evidence type="ECO:0000256" key="3">
    <source>
        <dbReference type="ARBA" id="ARBA00010958"/>
    </source>
</evidence>
<evidence type="ECO:0000313" key="16">
    <source>
        <dbReference type="Proteomes" id="UP000239563"/>
    </source>
</evidence>
<feature type="compositionally biased region" description="Low complexity" evidence="13">
    <location>
        <begin position="31"/>
        <end position="42"/>
    </location>
</feature>
<keyword evidence="10" id="KW-0072">Autophagy</keyword>
<feature type="compositionally biased region" description="Polar residues" evidence="13">
    <location>
        <begin position="1"/>
        <end position="13"/>
    </location>
</feature>
<protein>
    <recommendedName>
        <fullName evidence="12">Autophagy-related protein 4</fullName>
    </recommendedName>
</protein>
<feature type="compositionally biased region" description="Low complexity" evidence="13">
    <location>
        <begin position="556"/>
        <end position="571"/>
    </location>
</feature>
<evidence type="ECO:0000256" key="4">
    <source>
        <dbReference type="ARBA" id="ARBA00022448"/>
    </source>
</evidence>
<dbReference type="GO" id="GO:0035973">
    <property type="term" value="P:aggrephagy"/>
    <property type="evidence" value="ECO:0007669"/>
    <property type="project" value="TreeGrafter"/>
</dbReference>
<accession>A0A2N8UBT1</accession>
<feature type="compositionally biased region" description="Basic and acidic residues" evidence="13">
    <location>
        <begin position="1283"/>
        <end position="1294"/>
    </location>
</feature>